<reference evidence="1" key="1">
    <citation type="submission" date="2022-04" db="EMBL/GenBank/DDBJ databases">
        <title>Jade perch genome.</title>
        <authorList>
            <person name="Chao B."/>
        </authorList>
    </citation>
    <scope>NUCLEOTIDE SEQUENCE</scope>
    <source>
        <strain evidence="1">CB-2022</strain>
    </source>
</reference>
<organism evidence="1 2">
    <name type="scientific">Scortum barcoo</name>
    <name type="common">barcoo grunter</name>
    <dbReference type="NCBI Taxonomy" id="214431"/>
    <lineage>
        <taxon>Eukaryota</taxon>
        <taxon>Metazoa</taxon>
        <taxon>Chordata</taxon>
        <taxon>Craniata</taxon>
        <taxon>Vertebrata</taxon>
        <taxon>Euteleostomi</taxon>
        <taxon>Actinopterygii</taxon>
        <taxon>Neopterygii</taxon>
        <taxon>Teleostei</taxon>
        <taxon>Neoteleostei</taxon>
        <taxon>Acanthomorphata</taxon>
        <taxon>Eupercaria</taxon>
        <taxon>Centrarchiformes</taxon>
        <taxon>Terapontoidei</taxon>
        <taxon>Terapontidae</taxon>
        <taxon>Scortum</taxon>
    </lineage>
</organism>
<dbReference type="Proteomes" id="UP000831701">
    <property type="component" value="Chromosome 3"/>
</dbReference>
<dbReference type="EMBL" id="CM041533">
    <property type="protein sequence ID" value="KAI3375345.1"/>
    <property type="molecule type" value="Genomic_DNA"/>
</dbReference>
<proteinExistence type="predicted"/>
<sequence>MGIRLSPLGVAVFCLLGVGVIYHLYAGVISSRLAFFSSSSERQRRTVDLRDLLAVSVEAAVLGGKEVKTVREENGLQEKSKGKTREGASEPLTMGDLQSHRKMFNLLRNTFPDVTVNSEEHDSVVDKAAAWSRVIPQDIQDKIKGDSNVPAESVTVWIDPLDATQEYTENLVKYVTTMVCVAVDGKPIIGVIHQPFTGYTAWAYVGQGSNIRHRSSYSVSPPKVIVSRSHSGKVKSFIQDAFGNSTAIIGAGGAGYKVLALLETPSKAGAIDQADVYVHITFIKKWDICAGAAILNALGGHMTTLKGEDIDYSGEPVNKGGLVASVTVDHKALLERLPNWDPEKH</sequence>
<protein>
    <submittedName>
        <fullName evidence="1">Uncharacterized protein</fullName>
    </submittedName>
</protein>
<accession>A0ACB8X5J8</accession>
<evidence type="ECO:0000313" key="2">
    <source>
        <dbReference type="Proteomes" id="UP000831701"/>
    </source>
</evidence>
<gene>
    <name evidence="1" type="ORF">L3Q82_021836</name>
</gene>
<keyword evidence="2" id="KW-1185">Reference proteome</keyword>
<evidence type="ECO:0000313" key="1">
    <source>
        <dbReference type="EMBL" id="KAI3375345.1"/>
    </source>
</evidence>
<comment type="caution">
    <text evidence="1">The sequence shown here is derived from an EMBL/GenBank/DDBJ whole genome shotgun (WGS) entry which is preliminary data.</text>
</comment>
<name>A0ACB8X5J8_9TELE</name>